<evidence type="ECO:0000313" key="1">
    <source>
        <dbReference type="EMBL" id="EPR79796.1"/>
    </source>
</evidence>
<name>S7WAA3_SPRLO</name>
<dbReference type="Proteomes" id="UP000014978">
    <property type="component" value="Unassembled WGS sequence"/>
</dbReference>
<dbReference type="VEuPathDB" id="MicrosporidiaDB:SLOPH_2381"/>
<comment type="caution">
    <text evidence="1">The sequence shown here is derived from an EMBL/GenBank/DDBJ whole genome shotgun (WGS) entry which is preliminary data.</text>
</comment>
<protein>
    <submittedName>
        <fullName evidence="1">Uncharacterized protein</fullName>
    </submittedName>
</protein>
<sequence>MNKIDKNTDTLVYEHINNSLDINLNDYLSFLDEFKYLLDSDIKRDIFIYRNINLNLSEDEKIMVYSKIINITTDINRNIVYIIFFMLKKINICFFCFLPEKETIIFNIVMYI</sequence>
<accession>S7WAA3</accession>
<dbReference type="AlphaFoldDB" id="S7WAA3"/>
<keyword evidence="2" id="KW-1185">Reference proteome</keyword>
<evidence type="ECO:0000313" key="2">
    <source>
        <dbReference type="Proteomes" id="UP000014978"/>
    </source>
</evidence>
<organism evidence="1 2">
    <name type="scientific">Spraguea lophii (strain 42_110)</name>
    <name type="common">Microsporidian parasite</name>
    <dbReference type="NCBI Taxonomy" id="1358809"/>
    <lineage>
        <taxon>Eukaryota</taxon>
        <taxon>Fungi</taxon>
        <taxon>Fungi incertae sedis</taxon>
        <taxon>Microsporidia</taxon>
        <taxon>Spragueidae</taxon>
        <taxon>Spraguea</taxon>
    </lineage>
</organism>
<dbReference type="HOGENOM" id="CLU_2147486_0_0_1"/>
<reference evidence="2" key="1">
    <citation type="journal article" date="2013" name="PLoS Genet.">
        <title>The genome of Spraguea lophii and the basis of host-microsporidian interactions.</title>
        <authorList>
            <person name="Campbell S.E."/>
            <person name="Williams T.A."/>
            <person name="Yousuf A."/>
            <person name="Soanes D.M."/>
            <person name="Paszkiewicz K.H."/>
            <person name="Williams B.A.P."/>
        </authorList>
    </citation>
    <scope>NUCLEOTIDE SEQUENCE [LARGE SCALE GENOMIC DNA]</scope>
    <source>
        <strain evidence="2">42_110</strain>
    </source>
</reference>
<dbReference type="InParanoid" id="S7WAA3"/>
<dbReference type="EMBL" id="ATCN01000108">
    <property type="protein sequence ID" value="EPR79796.1"/>
    <property type="molecule type" value="Genomic_DNA"/>
</dbReference>
<proteinExistence type="predicted"/>
<gene>
    <name evidence="1" type="ORF">SLOPH_2381</name>
</gene>